<proteinExistence type="predicted"/>
<evidence type="ECO:0000313" key="2">
    <source>
        <dbReference type="Proteomes" id="UP000435323"/>
    </source>
</evidence>
<dbReference type="PROSITE" id="PS51257">
    <property type="entry name" value="PROKAR_LIPOPROTEIN"/>
    <property type="match status" value="1"/>
</dbReference>
<sequence length="625" mass="67923">MNKSIIVLTTLVSLVSCKNGDTDLMPSRPTDPTSNHAPQVLDEQIIGNIADKQLELTGTYYDEEGDEPDVEQFTFRWLKDGVEIPDADDYILPVSDASALLGVTVSGCVTPSAKTGELVGDEYCTDLSIGLSSDISAEVTIDSSVFPLPGNTISASYTYDDNGAGIPEGKSIFGFVTHTLGDDHMPEFTQCESGAGKDCMYDINRRYIDKTIRACVLPIGEGTQVGPLNCDSTKGIGTKITGSLEYGATLTAKIYGLTGATKWKANLSAQDGWTNDKAEDRVEIAEGEGGVGTNLSYTIGTRDKAVELVPGLMDMGSSRDQQVSLDKQLDDWDWLVAEANGDPLPKDATYFIGKDISFCIDSTELGYEYCVNASEATPLSAKGDAEICTDDTECVTGGAYYPETPDKPLFYSRGIEPIREILIPGSAEGRYLDSLGGTRDDAYYYRPLTITEAKNAQKLKFSEGEFPAPSNDNPLAVFGYKWSVYEHSTEAQSCNLLNSDTKHWYLAVPGLDVLSEGSEVDSLDQEGMLDLASSKYSLAALNRSVLGMKRAESGTYKDPDIVPYYSFTTGWITAVNNHHASNASFTSSYIGDFSFVLSDVIFEEEREVSFFYPYSEFINPLCVGQ</sequence>
<dbReference type="Proteomes" id="UP000435323">
    <property type="component" value="Unassembled WGS sequence"/>
</dbReference>
<organism evidence="1 2">
    <name type="scientific">Aliivibrio fischeri</name>
    <name type="common">Vibrio fischeri</name>
    <dbReference type="NCBI Taxonomy" id="668"/>
    <lineage>
        <taxon>Bacteria</taxon>
        <taxon>Pseudomonadati</taxon>
        <taxon>Pseudomonadota</taxon>
        <taxon>Gammaproteobacteria</taxon>
        <taxon>Vibrionales</taxon>
        <taxon>Vibrionaceae</taxon>
        <taxon>Aliivibrio</taxon>
    </lineage>
</organism>
<reference evidence="1 2" key="1">
    <citation type="submission" date="2019-11" db="EMBL/GenBank/DDBJ databases">
        <title>Using colonization assays and comparative genomics to discover symbiosis behaviors and factors in Vibrio fischeri.</title>
        <authorList>
            <person name="Bongrand C."/>
            <person name="Moriano-Gutierrez S."/>
            <person name="Arevalo P."/>
            <person name="Mcfall-Ngai M."/>
            <person name="Visick K."/>
            <person name="Polz M.F."/>
            <person name="Ruby E.G."/>
        </authorList>
    </citation>
    <scope>NUCLEOTIDE SEQUENCE [LARGE SCALE GENOMIC DNA]</scope>
    <source>
        <strain evidence="2">emors.3.2</strain>
    </source>
</reference>
<comment type="caution">
    <text evidence="1">The sequence shown here is derived from an EMBL/GenBank/DDBJ whole genome shotgun (WGS) entry which is preliminary data.</text>
</comment>
<protein>
    <recommendedName>
        <fullName evidence="3">Lipoprotein</fullName>
    </recommendedName>
</protein>
<dbReference type="AlphaFoldDB" id="A0A6N3YWJ5"/>
<evidence type="ECO:0000313" key="1">
    <source>
        <dbReference type="EMBL" id="MUK44746.1"/>
    </source>
</evidence>
<gene>
    <name evidence="1" type="ORF">GNP77_05065</name>
</gene>
<name>A0A6N3YWJ5_ALIFS</name>
<evidence type="ECO:0008006" key="3">
    <source>
        <dbReference type="Google" id="ProtNLM"/>
    </source>
</evidence>
<dbReference type="RefSeq" id="WP_155657388.1">
    <property type="nucleotide sequence ID" value="NZ_WOBO01000005.1"/>
</dbReference>
<accession>A0A6N3YWJ5</accession>
<dbReference type="EMBL" id="WOBO01000005">
    <property type="protein sequence ID" value="MUK44746.1"/>
    <property type="molecule type" value="Genomic_DNA"/>
</dbReference>